<sequence>MTTTIGKGAAFAFRKTITVAEQAMFTGISGNLGGLYVDVTKARALGAPAAVGFELIAAAMATTSLNRLAGPEYRIGKMDLNFPVPVYVGQSVEARAEVDAADAAGIICNVTCRTVPEGTVVAIGAATLVPFRAGA</sequence>
<dbReference type="CDD" id="cd03441">
    <property type="entry name" value="R_hydratase_like"/>
    <property type="match status" value="1"/>
</dbReference>
<protein>
    <submittedName>
        <fullName evidence="1">Acyl dehydratase</fullName>
    </submittedName>
</protein>
<dbReference type="RefSeq" id="WP_128233708.1">
    <property type="nucleotide sequence ID" value="NZ_SAUY01000034.1"/>
</dbReference>
<proteinExistence type="predicted"/>
<gene>
    <name evidence="1" type="ORF">D2T29_18985</name>
</gene>
<name>A0A443K349_9RHOB</name>
<dbReference type="SUPFAM" id="SSF54637">
    <property type="entry name" value="Thioesterase/thiol ester dehydrase-isomerase"/>
    <property type="match status" value="1"/>
</dbReference>
<accession>A0A443K349</accession>
<evidence type="ECO:0000313" key="2">
    <source>
        <dbReference type="Proteomes" id="UP000284451"/>
    </source>
</evidence>
<dbReference type="InterPro" id="IPR029069">
    <property type="entry name" value="HotDog_dom_sf"/>
</dbReference>
<organism evidence="1 2">
    <name type="scientific">Paenirhodobacter populi</name>
    <dbReference type="NCBI Taxonomy" id="2306993"/>
    <lineage>
        <taxon>Bacteria</taxon>
        <taxon>Pseudomonadati</taxon>
        <taxon>Pseudomonadota</taxon>
        <taxon>Alphaproteobacteria</taxon>
        <taxon>Rhodobacterales</taxon>
        <taxon>Rhodobacter group</taxon>
        <taxon>Paenirhodobacter</taxon>
    </lineage>
</organism>
<reference evidence="1 2" key="1">
    <citation type="submission" date="2019-01" db="EMBL/GenBank/DDBJ databases">
        <title>Sinorhodobacter populi sp. nov. isolated from the symptomatic bark tissue of Populus euramericana canker.</title>
        <authorList>
            <person name="Xu G."/>
        </authorList>
    </citation>
    <scope>NUCLEOTIDE SEQUENCE [LARGE SCALE GENOMIC DNA]</scope>
    <source>
        <strain evidence="1 2">07D10-4-3</strain>
    </source>
</reference>
<dbReference type="AlphaFoldDB" id="A0A443K349"/>
<dbReference type="Proteomes" id="UP000284451">
    <property type="component" value="Unassembled WGS sequence"/>
</dbReference>
<comment type="caution">
    <text evidence="1">The sequence shown here is derived from an EMBL/GenBank/DDBJ whole genome shotgun (WGS) entry which is preliminary data.</text>
</comment>
<reference evidence="1 2" key="2">
    <citation type="submission" date="2019-01" db="EMBL/GenBank/DDBJ databases">
        <authorList>
            <person name="Li Y."/>
        </authorList>
    </citation>
    <scope>NUCLEOTIDE SEQUENCE [LARGE SCALE GENOMIC DNA]</scope>
    <source>
        <strain evidence="1 2">07D10-4-3</strain>
    </source>
</reference>
<evidence type="ECO:0000313" key="1">
    <source>
        <dbReference type="EMBL" id="RWR27172.1"/>
    </source>
</evidence>
<dbReference type="EMBL" id="SAUY01000034">
    <property type="protein sequence ID" value="RWR27172.1"/>
    <property type="molecule type" value="Genomic_DNA"/>
</dbReference>
<dbReference type="Gene3D" id="3.10.129.10">
    <property type="entry name" value="Hotdog Thioesterase"/>
    <property type="match status" value="1"/>
</dbReference>